<dbReference type="InterPro" id="IPR016181">
    <property type="entry name" value="Acyl_CoA_acyltransferase"/>
</dbReference>
<organism evidence="2 3">
    <name type="scientific">Hoylesella timonensis S9-PR14</name>
    <dbReference type="NCBI Taxonomy" id="1401062"/>
    <lineage>
        <taxon>Bacteria</taxon>
        <taxon>Pseudomonadati</taxon>
        <taxon>Bacteroidota</taxon>
        <taxon>Bacteroidia</taxon>
        <taxon>Bacteroidales</taxon>
        <taxon>Prevotellaceae</taxon>
        <taxon>Hoylesella</taxon>
    </lineage>
</organism>
<evidence type="ECO:0000259" key="1">
    <source>
        <dbReference type="PROSITE" id="PS51186"/>
    </source>
</evidence>
<name>A0A098YR74_9BACT</name>
<dbReference type="AlphaFoldDB" id="A0A098YR74"/>
<dbReference type="EMBL" id="JRPQ01000109">
    <property type="protein sequence ID" value="KGI21896.1"/>
    <property type="molecule type" value="Genomic_DNA"/>
</dbReference>
<dbReference type="PROSITE" id="PS51186">
    <property type="entry name" value="GNAT"/>
    <property type="match status" value="1"/>
</dbReference>
<keyword evidence="2" id="KW-0808">Transferase</keyword>
<proteinExistence type="predicted"/>
<comment type="caution">
    <text evidence="2">The sequence shown here is derived from an EMBL/GenBank/DDBJ whole genome shotgun (WGS) entry which is preliminary data.</text>
</comment>
<reference evidence="2 3" key="1">
    <citation type="submission" date="2014-07" db="EMBL/GenBank/DDBJ databases">
        <authorList>
            <person name="McCorrison J."/>
            <person name="Sanka R."/>
            <person name="Torralba M."/>
            <person name="Gillis M."/>
            <person name="Haft D.H."/>
            <person name="Methe B."/>
            <person name="Sutton G."/>
            <person name="Nelson K.E."/>
        </authorList>
    </citation>
    <scope>NUCLEOTIDE SEQUENCE [LARGE SCALE GENOMIC DNA]</scope>
    <source>
        <strain evidence="2 3">S9-PR14</strain>
    </source>
</reference>
<dbReference type="OrthoDB" id="893030at2"/>
<dbReference type="InterPro" id="IPR000182">
    <property type="entry name" value="GNAT_dom"/>
</dbReference>
<protein>
    <submittedName>
        <fullName evidence="2">Acetyltransferase</fullName>
    </submittedName>
</protein>
<evidence type="ECO:0000313" key="2">
    <source>
        <dbReference type="EMBL" id="KGI21896.1"/>
    </source>
</evidence>
<evidence type="ECO:0000313" key="3">
    <source>
        <dbReference type="Proteomes" id="UP000029723"/>
    </source>
</evidence>
<dbReference type="CDD" id="cd04301">
    <property type="entry name" value="NAT_SF"/>
    <property type="match status" value="1"/>
</dbReference>
<dbReference type="RefSeq" id="WP_036927799.1">
    <property type="nucleotide sequence ID" value="NZ_JRPQ01000109.1"/>
</dbReference>
<dbReference type="SUPFAM" id="SSF55729">
    <property type="entry name" value="Acyl-CoA N-acyltransferases (Nat)"/>
    <property type="match status" value="1"/>
</dbReference>
<dbReference type="Gene3D" id="3.40.630.30">
    <property type="match status" value="1"/>
</dbReference>
<dbReference type="PANTHER" id="PTHR43415">
    <property type="entry name" value="SPERMIDINE N(1)-ACETYLTRANSFERASE"/>
    <property type="match status" value="1"/>
</dbReference>
<gene>
    <name evidence="2" type="ORF">HMPREF9304_07555</name>
</gene>
<feature type="domain" description="N-acetyltransferase" evidence="1">
    <location>
        <begin position="4"/>
        <end position="163"/>
    </location>
</feature>
<dbReference type="PANTHER" id="PTHR43415:SF3">
    <property type="entry name" value="GNAT-FAMILY ACETYLTRANSFERASE"/>
    <property type="match status" value="1"/>
</dbReference>
<dbReference type="Pfam" id="PF13302">
    <property type="entry name" value="Acetyltransf_3"/>
    <property type="match status" value="1"/>
</dbReference>
<sequence>MANVVLRAMEPEDLDLLYQIENDTKLWNIGLTNVPYSRYVLHDYIATSSGDIYTDKQVRLIIENEEHQTIGLVDIMNFNPQNRRAEMGIVVQEAFRQKGYGKDAIQKVMRYAKEVLHLHQLYVVVNSSQKLTIGLFLRMRFKETCQLKDWLYDGELYHDATLLQCCLSSENK</sequence>
<dbReference type="Proteomes" id="UP000029723">
    <property type="component" value="Unassembled WGS sequence"/>
</dbReference>
<accession>A0A098YR74</accession>
<dbReference type="GO" id="GO:0016747">
    <property type="term" value="F:acyltransferase activity, transferring groups other than amino-acyl groups"/>
    <property type="evidence" value="ECO:0007669"/>
    <property type="project" value="InterPro"/>
</dbReference>